<dbReference type="PROSITE" id="PS00061">
    <property type="entry name" value="ADH_SHORT"/>
    <property type="match status" value="1"/>
</dbReference>
<dbReference type="PANTHER" id="PTHR42879">
    <property type="entry name" value="3-OXOACYL-(ACYL-CARRIER-PROTEIN) REDUCTASE"/>
    <property type="match status" value="1"/>
</dbReference>
<dbReference type="Proteomes" id="UP000286806">
    <property type="component" value="Unassembled WGS sequence"/>
</dbReference>
<accession>A0A401J9P1</accession>
<protein>
    <submittedName>
        <fullName evidence="2">3-oxoacyl-[acyl-carrier protein] reductase</fullName>
    </submittedName>
</protein>
<dbReference type="CDD" id="cd05233">
    <property type="entry name" value="SDR_c"/>
    <property type="match status" value="1"/>
</dbReference>
<organism evidence="2 3">
    <name type="scientific">Sulfuriferula multivorans</name>
    <dbReference type="NCBI Taxonomy" id="1559896"/>
    <lineage>
        <taxon>Bacteria</taxon>
        <taxon>Pseudomonadati</taxon>
        <taxon>Pseudomonadota</taxon>
        <taxon>Betaproteobacteria</taxon>
        <taxon>Nitrosomonadales</taxon>
        <taxon>Sulfuricellaceae</taxon>
        <taxon>Sulfuriferula</taxon>
    </lineage>
</organism>
<dbReference type="FunFam" id="3.40.50.720:FF:000084">
    <property type="entry name" value="Short-chain dehydrogenase reductase"/>
    <property type="match status" value="1"/>
</dbReference>
<dbReference type="SUPFAM" id="SSF51735">
    <property type="entry name" value="NAD(P)-binding Rossmann-fold domains"/>
    <property type="match status" value="1"/>
</dbReference>
<dbReference type="InterPro" id="IPR036291">
    <property type="entry name" value="NAD(P)-bd_dom_sf"/>
</dbReference>
<dbReference type="AlphaFoldDB" id="A0A401J9P1"/>
<dbReference type="GO" id="GO:0032787">
    <property type="term" value="P:monocarboxylic acid metabolic process"/>
    <property type="evidence" value="ECO:0007669"/>
    <property type="project" value="UniProtKB-ARBA"/>
</dbReference>
<dbReference type="InterPro" id="IPR002347">
    <property type="entry name" value="SDR_fam"/>
</dbReference>
<name>A0A401J9P1_9PROT</name>
<proteinExistence type="inferred from homology"/>
<dbReference type="InterPro" id="IPR050259">
    <property type="entry name" value="SDR"/>
</dbReference>
<evidence type="ECO:0000256" key="1">
    <source>
        <dbReference type="ARBA" id="ARBA00006484"/>
    </source>
</evidence>
<dbReference type="Gene3D" id="3.40.50.720">
    <property type="entry name" value="NAD(P)-binding Rossmann-like Domain"/>
    <property type="match status" value="1"/>
</dbReference>
<evidence type="ECO:0000313" key="3">
    <source>
        <dbReference type="Proteomes" id="UP000286806"/>
    </source>
</evidence>
<dbReference type="Pfam" id="PF13561">
    <property type="entry name" value="adh_short_C2"/>
    <property type="match status" value="1"/>
</dbReference>
<dbReference type="PRINTS" id="PR00080">
    <property type="entry name" value="SDRFAMILY"/>
</dbReference>
<dbReference type="InterPro" id="IPR020904">
    <property type="entry name" value="Sc_DH/Rdtase_CS"/>
</dbReference>
<dbReference type="RefSeq" id="WP_124703132.1">
    <property type="nucleotide sequence ID" value="NZ_BGOW01000001.1"/>
</dbReference>
<reference evidence="2 3" key="1">
    <citation type="journal article" date="2019" name="Front. Microbiol.">
        <title>Genomes of Neutrophilic Sulfur-Oxidizing Chemolithoautotrophs Representing 9 Proteobacterial Species From 8 Genera.</title>
        <authorList>
            <person name="Watanabe T."/>
            <person name="Kojima H."/>
            <person name="Umezawa K."/>
            <person name="Hori C."/>
            <person name="Takasuka T.E."/>
            <person name="Kato Y."/>
            <person name="Fukui M."/>
        </authorList>
    </citation>
    <scope>NUCLEOTIDE SEQUENCE [LARGE SCALE GENOMIC DNA]</scope>
    <source>
        <strain evidence="2 3">TTN</strain>
    </source>
</reference>
<keyword evidence="3" id="KW-1185">Reference proteome</keyword>
<dbReference type="EMBL" id="BGOW01000001">
    <property type="protein sequence ID" value="GBL44284.1"/>
    <property type="molecule type" value="Genomic_DNA"/>
</dbReference>
<dbReference type="PANTHER" id="PTHR42879:SF2">
    <property type="entry name" value="3-OXOACYL-[ACYL-CARRIER-PROTEIN] REDUCTASE FABG"/>
    <property type="match status" value="1"/>
</dbReference>
<gene>
    <name evidence="2" type="ORF">SFMTTN_0079</name>
</gene>
<evidence type="ECO:0000313" key="2">
    <source>
        <dbReference type="EMBL" id="GBL44284.1"/>
    </source>
</evidence>
<sequence length="222" mass="23683">MKNRVALVTGASRGIGAAIAAALARAGVHVLTPSRTEMDLAVPESIERYVDTIEGPIDILVNNAGINFLAGIDELDSATLNATLQINLVAPLQLTRLVAERMKANRFGRIVNLSSIWSIVSKERRMAYAASKSAINGVTRTLALELGPHGILVNAIAPGYVNTELTRQNNSAEQIQAISDTIPLQRLAEPAEIAEMVAFLCSGKNSYMTGQVLVVDGGYVCR</sequence>
<dbReference type="PRINTS" id="PR00081">
    <property type="entry name" value="GDHRDH"/>
</dbReference>
<comment type="similarity">
    <text evidence="1">Belongs to the short-chain dehydrogenases/reductases (SDR) family.</text>
</comment>
<comment type="caution">
    <text evidence="2">The sequence shown here is derived from an EMBL/GenBank/DDBJ whole genome shotgun (WGS) entry which is preliminary data.</text>
</comment>
<dbReference type="OrthoDB" id="9809287at2"/>